<dbReference type="InParanoid" id="A0A194X017"/>
<sequence>SLSHCWGSKDELVTKKENLWKMCDGLPVSALPHTFRDAVIITRRLGYRYLCKIAFAFIMVDPE</sequence>
<name>A0A194X017_MOLSC</name>
<dbReference type="GeneID" id="28819370"/>
<dbReference type="Proteomes" id="UP000070700">
    <property type="component" value="Unassembled WGS sequence"/>
</dbReference>
<organism evidence="2 3">
    <name type="scientific">Mollisia scopiformis</name>
    <name type="common">Conifer needle endophyte fungus</name>
    <name type="synonym">Phialocephala scopiformis</name>
    <dbReference type="NCBI Taxonomy" id="149040"/>
    <lineage>
        <taxon>Eukaryota</taxon>
        <taxon>Fungi</taxon>
        <taxon>Dikarya</taxon>
        <taxon>Ascomycota</taxon>
        <taxon>Pezizomycotina</taxon>
        <taxon>Leotiomycetes</taxon>
        <taxon>Helotiales</taxon>
        <taxon>Mollisiaceae</taxon>
        <taxon>Mollisia</taxon>
    </lineage>
</organism>
<evidence type="ECO:0000313" key="2">
    <source>
        <dbReference type="EMBL" id="KUJ13217.1"/>
    </source>
</evidence>
<feature type="domain" description="Heterokaryon incompatibility" evidence="1">
    <location>
        <begin position="2"/>
        <end position="50"/>
    </location>
</feature>
<proteinExistence type="predicted"/>
<reference evidence="2 3" key="1">
    <citation type="submission" date="2015-10" db="EMBL/GenBank/DDBJ databases">
        <title>Full genome of DAOMC 229536 Phialocephala scopiformis, a fungal endophyte of spruce producing the potent anti-insectan compound rugulosin.</title>
        <authorList>
            <consortium name="DOE Joint Genome Institute"/>
            <person name="Walker A.K."/>
            <person name="Frasz S.L."/>
            <person name="Seifert K.A."/>
            <person name="Miller J.D."/>
            <person name="Mondo S.J."/>
            <person name="Labutti K."/>
            <person name="Lipzen A."/>
            <person name="Dockter R."/>
            <person name="Kennedy M."/>
            <person name="Grigoriev I.V."/>
            <person name="Spatafora J.W."/>
        </authorList>
    </citation>
    <scope>NUCLEOTIDE SEQUENCE [LARGE SCALE GENOMIC DNA]</scope>
    <source>
        <strain evidence="2 3">CBS 120377</strain>
    </source>
</reference>
<keyword evidence="3" id="KW-1185">Reference proteome</keyword>
<feature type="non-terminal residue" evidence="2">
    <location>
        <position position="1"/>
    </location>
</feature>
<dbReference type="Pfam" id="PF06985">
    <property type="entry name" value="HET"/>
    <property type="match status" value="1"/>
</dbReference>
<evidence type="ECO:0000313" key="3">
    <source>
        <dbReference type="Proteomes" id="UP000070700"/>
    </source>
</evidence>
<dbReference type="InterPro" id="IPR010730">
    <property type="entry name" value="HET"/>
</dbReference>
<evidence type="ECO:0000259" key="1">
    <source>
        <dbReference type="Pfam" id="PF06985"/>
    </source>
</evidence>
<dbReference type="RefSeq" id="XP_018067572.1">
    <property type="nucleotide sequence ID" value="XM_018209644.1"/>
</dbReference>
<dbReference type="AlphaFoldDB" id="A0A194X017"/>
<dbReference type="KEGG" id="psco:LY89DRAFT_591271"/>
<gene>
    <name evidence="2" type="ORF">LY89DRAFT_591271</name>
</gene>
<dbReference type="EMBL" id="KQ947422">
    <property type="protein sequence ID" value="KUJ13217.1"/>
    <property type="molecule type" value="Genomic_DNA"/>
</dbReference>
<accession>A0A194X017</accession>
<protein>
    <recommendedName>
        <fullName evidence="1">Heterokaryon incompatibility domain-containing protein</fullName>
    </recommendedName>
</protein>
<dbReference type="OrthoDB" id="3563405at2759"/>